<dbReference type="Pfam" id="PF13460">
    <property type="entry name" value="NAD_binding_10"/>
    <property type="match status" value="1"/>
</dbReference>
<dbReference type="PANTHER" id="PTHR15020:SF50">
    <property type="entry name" value="UPF0659 PROTEIN YMR090W"/>
    <property type="match status" value="1"/>
</dbReference>
<proteinExistence type="predicted"/>
<dbReference type="Proteomes" id="UP000031516">
    <property type="component" value="Unassembled WGS sequence"/>
</dbReference>
<organism evidence="2 3">
    <name type="scientific">Kluyveromyces dobzhanskii CBS 2104</name>
    <dbReference type="NCBI Taxonomy" id="1427455"/>
    <lineage>
        <taxon>Eukaryota</taxon>
        <taxon>Fungi</taxon>
        <taxon>Dikarya</taxon>
        <taxon>Ascomycota</taxon>
        <taxon>Saccharomycotina</taxon>
        <taxon>Saccharomycetes</taxon>
        <taxon>Saccharomycetales</taxon>
        <taxon>Saccharomycetaceae</taxon>
        <taxon>Kluyveromyces</taxon>
    </lineage>
</organism>
<dbReference type="Gene3D" id="3.40.50.720">
    <property type="entry name" value="NAD(P)-binding Rossmann-like Domain"/>
    <property type="match status" value="1"/>
</dbReference>
<dbReference type="PANTHER" id="PTHR15020">
    <property type="entry name" value="FLAVIN REDUCTASE-RELATED"/>
    <property type="match status" value="1"/>
</dbReference>
<dbReference type="InterPro" id="IPR036291">
    <property type="entry name" value="NAD(P)-bd_dom_sf"/>
</dbReference>
<keyword evidence="3" id="KW-1185">Reference proteome</keyword>
<sequence>MKVAVIGANGKVGRLVCDKLKKVEDYDPVAFVRSEEQSKYFKEDVGIDASLTSIEESTVAQIAQAFKDHDIEAVVFSAGAGGKDIERIFTVDLDGCCKVVDACEEAGVSRFIEVSAINAEERTFWYHTALRNYYIAKKSADHYIRGTNLEYTILQPGMLVTGKETGKLVTLDLLETKKDSFYAIDRDDLAEVIVKIVQHSKGTIRRTIPLANGGLDIDDFLKTLYE</sequence>
<evidence type="ECO:0000313" key="3">
    <source>
        <dbReference type="Proteomes" id="UP000031516"/>
    </source>
</evidence>
<dbReference type="SUPFAM" id="SSF51735">
    <property type="entry name" value="NAD(P)-binding Rossmann-fold domains"/>
    <property type="match status" value="1"/>
</dbReference>
<accession>A0A0A8L7M5</accession>
<comment type="caution">
    <text evidence="2">The sequence shown here is derived from an EMBL/GenBank/DDBJ whole genome shotgun (WGS) entry which is preliminary data.</text>
</comment>
<protein>
    <submittedName>
        <fullName evidence="2">WGS project CCBQ000000000 data, contig 00008</fullName>
    </submittedName>
</protein>
<dbReference type="InterPro" id="IPR016040">
    <property type="entry name" value="NAD(P)-bd_dom"/>
</dbReference>
<reference evidence="2 3" key="1">
    <citation type="submission" date="2014-03" db="EMBL/GenBank/DDBJ databases">
        <title>The genome of Kluyveromyces dobzhanskii.</title>
        <authorList>
            <person name="Nystedt B."/>
            <person name="Astrom S."/>
        </authorList>
    </citation>
    <scope>NUCLEOTIDE SEQUENCE [LARGE SCALE GENOMIC DNA]</scope>
    <source>
        <strain evidence="2 3">CBS 2104</strain>
    </source>
</reference>
<dbReference type="AlphaFoldDB" id="A0A0A8L7M5"/>
<dbReference type="OrthoDB" id="10254604at2759"/>
<feature type="domain" description="NAD(P)-binding" evidence="1">
    <location>
        <begin position="7"/>
        <end position="199"/>
    </location>
</feature>
<gene>
    <name evidence="2" type="ORF">KLDO_g3148</name>
</gene>
<evidence type="ECO:0000313" key="2">
    <source>
        <dbReference type="EMBL" id="CDO94894.1"/>
    </source>
</evidence>
<dbReference type="CDD" id="cd05243">
    <property type="entry name" value="SDR_a5"/>
    <property type="match status" value="1"/>
</dbReference>
<dbReference type="EMBL" id="CCBQ010000041">
    <property type="protein sequence ID" value="CDO94894.1"/>
    <property type="molecule type" value="Genomic_DNA"/>
</dbReference>
<name>A0A0A8L7M5_9SACH</name>
<evidence type="ECO:0000259" key="1">
    <source>
        <dbReference type="Pfam" id="PF13460"/>
    </source>
</evidence>